<dbReference type="GO" id="GO:0005509">
    <property type="term" value="F:calcium ion binding"/>
    <property type="evidence" value="ECO:0007669"/>
    <property type="project" value="InterPro"/>
</dbReference>
<dbReference type="Proteomes" id="UP000887566">
    <property type="component" value="Unplaced"/>
</dbReference>
<evidence type="ECO:0000256" key="2">
    <source>
        <dbReference type="SAM" id="SignalP"/>
    </source>
</evidence>
<dbReference type="InterPro" id="IPR002048">
    <property type="entry name" value="EF_hand_dom"/>
</dbReference>
<dbReference type="PROSITE" id="PS50222">
    <property type="entry name" value="EF_HAND_2"/>
    <property type="match status" value="4"/>
</dbReference>
<feature type="domain" description="EF-hand" evidence="3">
    <location>
        <begin position="67"/>
        <end position="93"/>
    </location>
</feature>
<keyword evidence="2" id="KW-0732">Signal</keyword>
<accession>A0A914X0W4</accession>
<dbReference type="SMART" id="SM00054">
    <property type="entry name" value="EFh"/>
    <property type="match status" value="6"/>
</dbReference>
<feature type="chain" id="PRO_5037894205" evidence="2">
    <location>
        <begin position="20"/>
        <end position="330"/>
    </location>
</feature>
<dbReference type="Pfam" id="PF13202">
    <property type="entry name" value="EF-hand_5"/>
    <property type="match status" value="2"/>
</dbReference>
<feature type="signal peptide" evidence="2">
    <location>
        <begin position="1"/>
        <end position="19"/>
    </location>
</feature>
<dbReference type="PANTHER" id="PTHR10827">
    <property type="entry name" value="RETICULOCALBIN"/>
    <property type="match status" value="1"/>
</dbReference>
<dbReference type="Gene3D" id="1.10.238.10">
    <property type="entry name" value="EF-hand"/>
    <property type="match status" value="4"/>
</dbReference>
<name>A0A914X0W4_9BILA</name>
<sequence>MLRLASAVFVSLAICRLHAASISRLPLPEVVPMDDFLRADANKDKKLNLDEFLRKDPSYVWVMEDNFARYDADRDGFVTKAEYDVIVNAEKEAEEQMEQENWQVILEDFDKNGDGFLQFDEMTQYLTTADTTVGKEKYQEVFSRFDTHKDMKLDMKEFDDYLVNIAPFLFDQTRKAEQAAVNNEPTSDQEFKTADANKDNKLNFEEFLHKDPYHLKLVTEEFKKFDANADGIVTRAEYDEKVKADSQDQFRKFVAEFDTNGDKELQEEEVLNFLSQRHGVKPKNSFAFNKFDTKSNGALDTSELGQFDANLPWEEMEDIEAETERPLPTI</sequence>
<dbReference type="PANTHER" id="PTHR10827:SF85">
    <property type="entry name" value="CALCIUM-BINDING PROTEIN"/>
    <property type="match status" value="1"/>
</dbReference>
<feature type="domain" description="EF-hand" evidence="3">
    <location>
        <begin position="245"/>
        <end position="280"/>
    </location>
</feature>
<feature type="domain" description="EF-hand" evidence="3">
    <location>
        <begin position="97"/>
        <end position="132"/>
    </location>
</feature>
<keyword evidence="1" id="KW-0106">Calcium</keyword>
<keyword evidence="4" id="KW-1185">Reference proteome</keyword>
<evidence type="ECO:0000256" key="1">
    <source>
        <dbReference type="ARBA" id="ARBA00022837"/>
    </source>
</evidence>
<dbReference type="PROSITE" id="PS00018">
    <property type="entry name" value="EF_HAND_1"/>
    <property type="match status" value="3"/>
</dbReference>
<dbReference type="InterPro" id="IPR011992">
    <property type="entry name" value="EF-hand-dom_pair"/>
</dbReference>
<dbReference type="InterPro" id="IPR018247">
    <property type="entry name" value="EF_Hand_1_Ca_BS"/>
</dbReference>
<dbReference type="WBParaSite" id="PSAMB.scaffold589size46452.g7197.t1">
    <property type="protein sequence ID" value="PSAMB.scaffold589size46452.g7197.t1"/>
    <property type="gene ID" value="PSAMB.scaffold589size46452.g7197"/>
</dbReference>
<evidence type="ECO:0000313" key="4">
    <source>
        <dbReference type="Proteomes" id="UP000887566"/>
    </source>
</evidence>
<dbReference type="AlphaFoldDB" id="A0A914X0W4"/>
<evidence type="ECO:0000259" key="3">
    <source>
        <dbReference type="PROSITE" id="PS50222"/>
    </source>
</evidence>
<evidence type="ECO:0000313" key="5">
    <source>
        <dbReference type="WBParaSite" id="PSAMB.scaffold589size46452.g7197.t1"/>
    </source>
</evidence>
<dbReference type="SUPFAM" id="SSF47473">
    <property type="entry name" value="EF-hand"/>
    <property type="match status" value="2"/>
</dbReference>
<dbReference type="Pfam" id="PF13499">
    <property type="entry name" value="EF-hand_7"/>
    <property type="match status" value="2"/>
</dbReference>
<protein>
    <submittedName>
        <fullName evidence="5">EF-hand domain-containing protein</fullName>
    </submittedName>
</protein>
<feature type="domain" description="EF-hand" evidence="3">
    <location>
        <begin position="133"/>
        <end position="168"/>
    </location>
</feature>
<proteinExistence type="predicted"/>
<reference evidence="5" key="1">
    <citation type="submission" date="2022-11" db="UniProtKB">
        <authorList>
            <consortium name="WormBaseParasite"/>
        </authorList>
    </citation>
    <scope>IDENTIFICATION</scope>
</reference>
<organism evidence="4 5">
    <name type="scientific">Plectus sambesii</name>
    <dbReference type="NCBI Taxonomy" id="2011161"/>
    <lineage>
        <taxon>Eukaryota</taxon>
        <taxon>Metazoa</taxon>
        <taxon>Ecdysozoa</taxon>
        <taxon>Nematoda</taxon>
        <taxon>Chromadorea</taxon>
        <taxon>Plectida</taxon>
        <taxon>Plectina</taxon>
        <taxon>Plectoidea</taxon>
        <taxon>Plectidae</taxon>
        <taxon>Plectus</taxon>
    </lineage>
</organism>